<dbReference type="EMBL" id="ML208259">
    <property type="protein sequence ID" value="TFK77460.1"/>
    <property type="molecule type" value="Genomic_DNA"/>
</dbReference>
<keyword evidence="2" id="KW-1185">Reference proteome</keyword>
<evidence type="ECO:0000313" key="1">
    <source>
        <dbReference type="EMBL" id="TFK77460.1"/>
    </source>
</evidence>
<dbReference type="Proteomes" id="UP000308600">
    <property type="component" value="Unassembled WGS sequence"/>
</dbReference>
<sequence>MKWEELGGDQQLERQAHGPMLARHNKSKSLSASAEWNCLITPHPLFSLLMPVLPSSTISASRLQRPTQAQRSCRVHLVRHHRRVLSLPMAQFTPRFYVIPITVAFLGLRFHVIVAVRRWTQPPRWTTLIKFSRFRSQIHP</sequence>
<gene>
    <name evidence="1" type="ORF">BDN72DRAFT_45074</name>
</gene>
<protein>
    <submittedName>
        <fullName evidence="1">Uncharacterized protein</fullName>
    </submittedName>
</protein>
<name>A0ACD3BHS6_9AGAR</name>
<proteinExistence type="predicted"/>
<organism evidence="1 2">
    <name type="scientific">Pluteus cervinus</name>
    <dbReference type="NCBI Taxonomy" id="181527"/>
    <lineage>
        <taxon>Eukaryota</taxon>
        <taxon>Fungi</taxon>
        <taxon>Dikarya</taxon>
        <taxon>Basidiomycota</taxon>
        <taxon>Agaricomycotina</taxon>
        <taxon>Agaricomycetes</taxon>
        <taxon>Agaricomycetidae</taxon>
        <taxon>Agaricales</taxon>
        <taxon>Pluteineae</taxon>
        <taxon>Pluteaceae</taxon>
        <taxon>Pluteus</taxon>
    </lineage>
</organism>
<evidence type="ECO:0000313" key="2">
    <source>
        <dbReference type="Proteomes" id="UP000308600"/>
    </source>
</evidence>
<accession>A0ACD3BHS6</accession>
<reference evidence="1 2" key="1">
    <citation type="journal article" date="2019" name="Nat. Ecol. Evol.">
        <title>Megaphylogeny resolves global patterns of mushroom evolution.</title>
        <authorList>
            <person name="Varga T."/>
            <person name="Krizsan K."/>
            <person name="Foldi C."/>
            <person name="Dima B."/>
            <person name="Sanchez-Garcia M."/>
            <person name="Sanchez-Ramirez S."/>
            <person name="Szollosi G.J."/>
            <person name="Szarkandi J.G."/>
            <person name="Papp V."/>
            <person name="Albert L."/>
            <person name="Andreopoulos W."/>
            <person name="Angelini C."/>
            <person name="Antonin V."/>
            <person name="Barry K.W."/>
            <person name="Bougher N.L."/>
            <person name="Buchanan P."/>
            <person name="Buyck B."/>
            <person name="Bense V."/>
            <person name="Catcheside P."/>
            <person name="Chovatia M."/>
            <person name="Cooper J."/>
            <person name="Damon W."/>
            <person name="Desjardin D."/>
            <person name="Finy P."/>
            <person name="Geml J."/>
            <person name="Haridas S."/>
            <person name="Hughes K."/>
            <person name="Justo A."/>
            <person name="Karasinski D."/>
            <person name="Kautmanova I."/>
            <person name="Kiss B."/>
            <person name="Kocsube S."/>
            <person name="Kotiranta H."/>
            <person name="LaButti K.M."/>
            <person name="Lechner B.E."/>
            <person name="Liimatainen K."/>
            <person name="Lipzen A."/>
            <person name="Lukacs Z."/>
            <person name="Mihaltcheva S."/>
            <person name="Morgado L.N."/>
            <person name="Niskanen T."/>
            <person name="Noordeloos M.E."/>
            <person name="Ohm R.A."/>
            <person name="Ortiz-Santana B."/>
            <person name="Ovrebo C."/>
            <person name="Racz N."/>
            <person name="Riley R."/>
            <person name="Savchenko A."/>
            <person name="Shiryaev A."/>
            <person name="Soop K."/>
            <person name="Spirin V."/>
            <person name="Szebenyi C."/>
            <person name="Tomsovsky M."/>
            <person name="Tulloss R.E."/>
            <person name="Uehling J."/>
            <person name="Grigoriev I.V."/>
            <person name="Vagvolgyi C."/>
            <person name="Papp T."/>
            <person name="Martin F.M."/>
            <person name="Miettinen O."/>
            <person name="Hibbett D.S."/>
            <person name="Nagy L.G."/>
        </authorList>
    </citation>
    <scope>NUCLEOTIDE SEQUENCE [LARGE SCALE GENOMIC DNA]</scope>
    <source>
        <strain evidence="1 2">NL-1719</strain>
    </source>
</reference>